<dbReference type="RefSeq" id="XP_012809908.3">
    <property type="nucleotide sequence ID" value="XM_012954454.3"/>
</dbReference>
<gene>
    <name evidence="9" type="primary">tor4a</name>
</gene>
<comment type="similarity">
    <text evidence="2">Belongs to the ClpA/ClpB family. Torsin subfamily.</text>
</comment>
<keyword evidence="3" id="KW-0812">Transmembrane</keyword>
<dbReference type="PANTHER" id="PTHR10760">
    <property type="entry name" value="TORSIN"/>
    <property type="match status" value="1"/>
</dbReference>
<evidence type="ECO:0000256" key="4">
    <source>
        <dbReference type="ARBA" id="ARBA00022741"/>
    </source>
</evidence>
<evidence type="ECO:0000259" key="8">
    <source>
        <dbReference type="Pfam" id="PF21376"/>
    </source>
</evidence>
<evidence type="ECO:0000256" key="3">
    <source>
        <dbReference type="ARBA" id="ARBA00022692"/>
    </source>
</evidence>
<dbReference type="Ensembl" id="ENSXETT00000094497">
    <property type="protein sequence ID" value="ENSXETP00000065097"/>
    <property type="gene ID" value="ENSXETG00000023451"/>
</dbReference>
<dbReference type="InterPro" id="IPR010448">
    <property type="entry name" value="Torsin"/>
</dbReference>
<feature type="domain" description="Torsin-1A C-terminal" evidence="8">
    <location>
        <begin position="453"/>
        <end position="507"/>
    </location>
</feature>
<evidence type="ECO:0000256" key="2">
    <source>
        <dbReference type="ARBA" id="ARBA00006235"/>
    </source>
</evidence>
<sequence length="514" mass="58757">MLFAGTSSRLGDKAKVKCIYMYLCPRATLVRYERGNCDAHTGQGERSEAQTQEASASHCVREISADMADRYMEPPASLQGFCFPLLNGFLTPLTMEDSESSTQAPAAHHGISLASSPVRALIRMRRKIRTLKKSRLQLDLTTGRPLDSAKASLRRQISTDRASLFKTTTYEKQQYFNFDTPTLEKLALNNQIRKKNRKKSRHVLYPGNVRKCLPVEQKSKAKRCLLLFIAIVCFQIFNAIENLDDNLQKYDLDGLEKTLQREVFGQRRAIDKLMDHLKDYLATHYHNKPLVLSFNGPSGVGKSHTGRLLAKHFRSVMDNDFVLQYYTMHNCPDENDVAKCQAEVSGMISEMISRAEIEEKIPVFIFDELEVMPVALLDVLHGYFQLNQSNEYLNAVYILISNIGGNEITKFVLQNSSKDFVNVPQELRHLVLTSLRKQHFLWDVAEIVPFTLLEKRHILDCFLDELLREGLYPDHSNIESLAGQLRYYTKENKEYSITGCKQVVAKVNLLQPYT</sequence>
<evidence type="ECO:0000256" key="5">
    <source>
        <dbReference type="ARBA" id="ARBA00022840"/>
    </source>
</evidence>
<dbReference type="GeneTree" id="ENSGT00950000182888"/>
<keyword evidence="4" id="KW-0547">Nucleotide-binding</keyword>
<dbReference type="InterPro" id="IPR027417">
    <property type="entry name" value="P-loop_NTPase"/>
</dbReference>
<name>A0A6I8Q6B7_XENTR</name>
<dbReference type="GO" id="GO:0016020">
    <property type="term" value="C:membrane"/>
    <property type="evidence" value="ECO:0007669"/>
    <property type="project" value="UniProtKB-SubCell"/>
</dbReference>
<dbReference type="CTD" id="54863"/>
<dbReference type="PANTHER" id="PTHR10760:SF1">
    <property type="entry name" value="TORSIN-4A"/>
    <property type="match status" value="1"/>
</dbReference>
<accession>A0A6I8Q6B7</accession>
<dbReference type="Pfam" id="PF21376">
    <property type="entry name" value="TOR1A_C"/>
    <property type="match status" value="1"/>
</dbReference>
<dbReference type="Pfam" id="PF06309">
    <property type="entry name" value="Torsin"/>
    <property type="match status" value="1"/>
</dbReference>
<protein>
    <submittedName>
        <fullName evidence="9">Torsin-4A</fullName>
    </submittedName>
</protein>
<evidence type="ECO:0000256" key="7">
    <source>
        <dbReference type="ARBA" id="ARBA00023136"/>
    </source>
</evidence>
<dbReference type="DNASU" id="594988"/>
<evidence type="ECO:0000256" key="6">
    <source>
        <dbReference type="ARBA" id="ARBA00022989"/>
    </source>
</evidence>
<reference evidence="9" key="1">
    <citation type="journal article" date="2010" name="Science">
        <title>The genome of the Western clawed frog Xenopus tropicalis.</title>
        <authorList>
            <person name="Hellsten U."/>
            <person name="Harland R.M."/>
            <person name="Gilchrist M.J."/>
            <person name="Hendrix D."/>
            <person name="Jurka J."/>
            <person name="Kapitonov V."/>
            <person name="Ovcharenko I."/>
            <person name="Putnam N.H."/>
            <person name="Shu S."/>
            <person name="Taher L."/>
            <person name="Blitz I.L."/>
            <person name="Blumberg B."/>
            <person name="Dichmann D.S."/>
            <person name="Dubchak I."/>
            <person name="Amaya E."/>
            <person name="Detter J.C."/>
            <person name="Fletcher R."/>
            <person name="Gerhard D.S."/>
            <person name="Goodstein D."/>
            <person name="Graves T."/>
            <person name="Grigoriev I.V."/>
            <person name="Grimwood J."/>
            <person name="Kawashima T."/>
            <person name="Lindquist E."/>
            <person name="Lucas S.M."/>
            <person name="Mead P.E."/>
            <person name="Mitros T."/>
            <person name="Ogino H."/>
            <person name="Ohta Y."/>
            <person name="Poliakov A.V."/>
            <person name="Pollet N."/>
            <person name="Robert J."/>
            <person name="Salamov A."/>
            <person name="Sater A.K."/>
            <person name="Schmutz J."/>
            <person name="Terry A."/>
            <person name="Vize P.D."/>
            <person name="Warren W.C."/>
            <person name="Wells D."/>
            <person name="Wills A."/>
            <person name="Wilson R.K."/>
            <person name="Zimmerman L.B."/>
            <person name="Zorn A.M."/>
            <person name="Grainger R."/>
            <person name="Grammer T."/>
            <person name="Khokha M.K."/>
            <person name="Richardson P.M."/>
            <person name="Rokhsar D.S."/>
        </authorList>
    </citation>
    <scope>NUCLEOTIDE SEQUENCE [LARGE SCALE GENOMIC DNA]</scope>
    <source>
        <strain evidence="9">Nigerian</strain>
    </source>
</reference>
<dbReference type="GO" id="GO:0016887">
    <property type="term" value="F:ATP hydrolysis activity"/>
    <property type="evidence" value="ECO:0007669"/>
    <property type="project" value="InterPro"/>
</dbReference>
<evidence type="ECO:0000313" key="9">
    <source>
        <dbReference type="Ensembl" id="ENSXETP00000065097"/>
    </source>
</evidence>
<dbReference type="OrthoDB" id="9443236at2759"/>
<dbReference type="GO" id="GO:0005737">
    <property type="term" value="C:cytoplasm"/>
    <property type="evidence" value="ECO:0007669"/>
    <property type="project" value="UniProtKB-ARBA"/>
</dbReference>
<reference evidence="9" key="2">
    <citation type="submission" date="2020-05" db="UniProtKB">
        <authorList>
            <consortium name="Ensembl"/>
        </authorList>
    </citation>
    <scope>IDENTIFICATION</scope>
</reference>
<comment type="subcellular location">
    <subcellularLocation>
        <location evidence="1">Membrane</location>
        <topology evidence="1">Single-pass membrane protein</topology>
    </subcellularLocation>
</comment>
<dbReference type="GO" id="GO:0005524">
    <property type="term" value="F:ATP binding"/>
    <property type="evidence" value="ECO:0007669"/>
    <property type="project" value="UniProtKB-KW"/>
</dbReference>
<evidence type="ECO:0000256" key="1">
    <source>
        <dbReference type="ARBA" id="ARBA00004167"/>
    </source>
</evidence>
<dbReference type="AlphaFoldDB" id="A0A6I8Q6B7"/>
<dbReference type="GeneID" id="594988"/>
<dbReference type="FunFam" id="3.40.50.300:FF:001429">
    <property type="entry name" value="Torsin family protein C9orf167-like"/>
    <property type="match status" value="1"/>
</dbReference>
<dbReference type="InterPro" id="IPR049337">
    <property type="entry name" value="TOR1A_C"/>
</dbReference>
<keyword evidence="6" id="KW-1133">Transmembrane helix</keyword>
<proteinExistence type="inferred from homology"/>
<organism evidence="9">
    <name type="scientific">Xenopus tropicalis</name>
    <name type="common">Western clawed frog</name>
    <name type="synonym">Silurana tropicalis</name>
    <dbReference type="NCBI Taxonomy" id="8364"/>
    <lineage>
        <taxon>Eukaryota</taxon>
        <taxon>Metazoa</taxon>
        <taxon>Chordata</taxon>
        <taxon>Craniata</taxon>
        <taxon>Vertebrata</taxon>
        <taxon>Euteleostomi</taxon>
        <taxon>Amphibia</taxon>
        <taxon>Batrachia</taxon>
        <taxon>Anura</taxon>
        <taxon>Pipoidea</taxon>
        <taxon>Pipidae</taxon>
        <taxon>Xenopodinae</taxon>
        <taxon>Xenopus</taxon>
        <taxon>Silurana</taxon>
    </lineage>
</organism>
<dbReference type="InterPro" id="IPR001270">
    <property type="entry name" value="ClpA/B"/>
</dbReference>
<dbReference type="GO" id="GO:0012505">
    <property type="term" value="C:endomembrane system"/>
    <property type="evidence" value="ECO:0007669"/>
    <property type="project" value="UniProtKB-ARBA"/>
</dbReference>
<keyword evidence="5" id="KW-0067">ATP-binding</keyword>
<dbReference type="Bgee" id="ENSXETG00000023451">
    <property type="expression patterns" value="Expressed in neurula embryo and 11 other cell types or tissues"/>
</dbReference>
<dbReference type="Xenbase" id="XB-GENE-975360">
    <property type="gene designation" value="tor4a"/>
</dbReference>
<dbReference type="SUPFAM" id="SSF52540">
    <property type="entry name" value="P-loop containing nucleoside triphosphate hydrolases"/>
    <property type="match status" value="1"/>
</dbReference>
<dbReference type="PRINTS" id="PR00300">
    <property type="entry name" value="CLPPROTEASEA"/>
</dbReference>
<keyword evidence="7" id="KW-0472">Membrane</keyword>
<dbReference type="Gene3D" id="3.40.50.300">
    <property type="entry name" value="P-loop containing nucleotide triphosphate hydrolases"/>
    <property type="match status" value="1"/>
</dbReference>